<gene>
    <name evidence="1" type="ORF">IRJ16_15340</name>
</gene>
<dbReference type="AlphaFoldDB" id="A0A929PXK1"/>
<proteinExistence type="predicted"/>
<dbReference type="EMBL" id="JADFFL010000005">
    <property type="protein sequence ID" value="MBE9663261.1"/>
    <property type="molecule type" value="Genomic_DNA"/>
</dbReference>
<name>A0A929PXK1_9SPHI</name>
<dbReference type="Pfam" id="PF07606">
    <property type="entry name" value="DUF1569"/>
    <property type="match status" value="1"/>
</dbReference>
<dbReference type="Gene3D" id="1.20.120.450">
    <property type="entry name" value="dinb family like domain"/>
    <property type="match status" value="1"/>
</dbReference>
<comment type="caution">
    <text evidence="1">The sequence shown here is derived from an EMBL/GenBank/DDBJ whole genome shotgun (WGS) entry which is preliminary data.</text>
</comment>
<dbReference type="RefSeq" id="WP_194112475.1">
    <property type="nucleotide sequence ID" value="NZ_JADFFL010000005.1"/>
</dbReference>
<protein>
    <submittedName>
        <fullName evidence="1">DUF1569 domain-containing protein</fullName>
    </submittedName>
</protein>
<dbReference type="Proteomes" id="UP000622475">
    <property type="component" value="Unassembled WGS sequence"/>
</dbReference>
<reference evidence="1" key="1">
    <citation type="submission" date="2020-10" db="EMBL/GenBank/DDBJ databases">
        <title>Mucilaginibacter mali sp. nov., isolated from rhizosphere soil of apple orchard.</title>
        <authorList>
            <person name="Lee J.-S."/>
            <person name="Kim H.S."/>
            <person name="Kim J.-S."/>
        </authorList>
    </citation>
    <scope>NUCLEOTIDE SEQUENCE</scope>
    <source>
        <strain evidence="1">KCTC 22746</strain>
    </source>
</reference>
<organism evidence="1 2">
    <name type="scientific">Mucilaginibacter myungsuensis</name>
    <dbReference type="NCBI Taxonomy" id="649104"/>
    <lineage>
        <taxon>Bacteria</taxon>
        <taxon>Pseudomonadati</taxon>
        <taxon>Bacteroidota</taxon>
        <taxon>Sphingobacteriia</taxon>
        <taxon>Sphingobacteriales</taxon>
        <taxon>Sphingobacteriaceae</taxon>
        <taxon>Mucilaginibacter</taxon>
    </lineage>
</organism>
<keyword evidence="2" id="KW-1185">Reference proteome</keyword>
<sequence>MKNIFDKIDNAELIARINRLHPASAAQWGKMNVAQMMAHVQVPMMLAFDDIEIKRGLIGLLFGKMAKKQLMSDAPFKKNLPTFRQAKMTGHKDFDIEKEKLKEYVDRFINDRVSLTQRPHPIFGILTLAEMNVLHYKHLDHHLQQFGVW</sequence>
<accession>A0A929PXK1</accession>
<dbReference type="InterPro" id="IPR034660">
    <property type="entry name" value="DinB/YfiT-like"/>
</dbReference>
<evidence type="ECO:0000313" key="2">
    <source>
        <dbReference type="Proteomes" id="UP000622475"/>
    </source>
</evidence>
<dbReference type="InterPro" id="IPR011463">
    <property type="entry name" value="DUF1569"/>
</dbReference>
<evidence type="ECO:0000313" key="1">
    <source>
        <dbReference type="EMBL" id="MBE9663261.1"/>
    </source>
</evidence>